<dbReference type="Gene3D" id="1.25.40.20">
    <property type="entry name" value="Ankyrin repeat-containing domain"/>
    <property type="match status" value="1"/>
</dbReference>
<name>A0A9W6Y6T9_9STRA</name>
<reference evidence="1" key="1">
    <citation type="submission" date="2023-04" db="EMBL/GenBank/DDBJ databases">
        <title>Phytophthora fragariaefolia NBRC 109709.</title>
        <authorList>
            <person name="Ichikawa N."/>
            <person name="Sato H."/>
            <person name="Tonouchi N."/>
        </authorList>
    </citation>
    <scope>NUCLEOTIDE SEQUENCE</scope>
    <source>
        <strain evidence="1">NBRC 109709</strain>
    </source>
</reference>
<protein>
    <submittedName>
        <fullName evidence="1">Unnamed protein product</fullName>
    </submittedName>
</protein>
<dbReference type="OrthoDB" id="124190at2759"/>
<evidence type="ECO:0000313" key="2">
    <source>
        <dbReference type="Proteomes" id="UP001165121"/>
    </source>
</evidence>
<gene>
    <name evidence="1" type="ORF">Pfra01_002301600</name>
</gene>
<dbReference type="Proteomes" id="UP001165121">
    <property type="component" value="Unassembled WGS sequence"/>
</dbReference>
<evidence type="ECO:0000313" key="1">
    <source>
        <dbReference type="EMBL" id="GMF54959.1"/>
    </source>
</evidence>
<organism evidence="1 2">
    <name type="scientific">Phytophthora fragariaefolia</name>
    <dbReference type="NCBI Taxonomy" id="1490495"/>
    <lineage>
        <taxon>Eukaryota</taxon>
        <taxon>Sar</taxon>
        <taxon>Stramenopiles</taxon>
        <taxon>Oomycota</taxon>
        <taxon>Peronosporomycetes</taxon>
        <taxon>Peronosporales</taxon>
        <taxon>Peronosporaceae</taxon>
        <taxon>Phytophthora</taxon>
    </lineage>
</organism>
<keyword evidence="2" id="KW-1185">Reference proteome</keyword>
<sequence length="73" mass="8095">MNKPAVAWLLLRSGADPQLRDNKGLTAADLADSEQLKCILLASESERDASMTNAWWDQWRIGHPTAGSKGLMW</sequence>
<dbReference type="EMBL" id="BSXT01003638">
    <property type="protein sequence ID" value="GMF54959.1"/>
    <property type="molecule type" value="Genomic_DNA"/>
</dbReference>
<proteinExistence type="predicted"/>
<dbReference type="AlphaFoldDB" id="A0A9W6Y6T9"/>
<comment type="caution">
    <text evidence="1">The sequence shown here is derived from an EMBL/GenBank/DDBJ whole genome shotgun (WGS) entry which is preliminary data.</text>
</comment>
<accession>A0A9W6Y6T9</accession>
<dbReference type="InterPro" id="IPR036770">
    <property type="entry name" value="Ankyrin_rpt-contain_sf"/>
</dbReference>